<dbReference type="PANTHER" id="PTHR35372:SF2">
    <property type="entry name" value="SF3 HELICASE DOMAIN-CONTAINING PROTEIN"/>
    <property type="match status" value="1"/>
</dbReference>
<keyword evidence="2" id="KW-0378">Hydrolase</keyword>
<comment type="caution">
    <text evidence="6">The sequence shown here is derived from an EMBL/GenBank/DDBJ whole genome shotgun (WGS) entry which is preliminary data.</text>
</comment>
<evidence type="ECO:0000256" key="2">
    <source>
        <dbReference type="ARBA" id="ARBA00022801"/>
    </source>
</evidence>
<proteinExistence type="predicted"/>
<feature type="region of interest" description="Disordered" evidence="4">
    <location>
        <begin position="1"/>
        <end position="60"/>
    </location>
</feature>
<dbReference type="AlphaFoldDB" id="A0A7W9EMM2"/>
<keyword evidence="7" id="KW-1185">Reference proteome</keyword>
<dbReference type="NCBIfam" id="TIGR01613">
    <property type="entry name" value="primase_Cterm"/>
    <property type="match status" value="1"/>
</dbReference>
<evidence type="ECO:0000256" key="4">
    <source>
        <dbReference type="SAM" id="MobiDB-lite"/>
    </source>
</evidence>
<dbReference type="GO" id="GO:0016787">
    <property type="term" value="F:hydrolase activity"/>
    <property type="evidence" value="ECO:0007669"/>
    <property type="project" value="UniProtKB-KW"/>
</dbReference>
<evidence type="ECO:0000259" key="5">
    <source>
        <dbReference type="PROSITE" id="PS51206"/>
    </source>
</evidence>
<evidence type="ECO:0000313" key="6">
    <source>
        <dbReference type="EMBL" id="MBB5703589.1"/>
    </source>
</evidence>
<evidence type="ECO:0000256" key="3">
    <source>
        <dbReference type="ARBA" id="ARBA00022840"/>
    </source>
</evidence>
<dbReference type="GO" id="GO:0004386">
    <property type="term" value="F:helicase activity"/>
    <property type="evidence" value="ECO:0007669"/>
    <property type="project" value="UniProtKB-KW"/>
</dbReference>
<dbReference type="GO" id="GO:0005524">
    <property type="term" value="F:ATP binding"/>
    <property type="evidence" value="ECO:0007669"/>
    <property type="project" value="UniProtKB-KW"/>
</dbReference>
<gene>
    <name evidence="6" type="ORF">FHS76_003496</name>
</gene>
<dbReference type="Pfam" id="PF08706">
    <property type="entry name" value="D5_N"/>
    <property type="match status" value="1"/>
</dbReference>
<evidence type="ECO:0000256" key="1">
    <source>
        <dbReference type="ARBA" id="ARBA00022741"/>
    </source>
</evidence>
<keyword evidence="6" id="KW-0347">Helicase</keyword>
<dbReference type="RefSeq" id="WP_183655535.1">
    <property type="nucleotide sequence ID" value="NZ_JACIJG010000015.1"/>
</dbReference>
<dbReference type="Proteomes" id="UP000555546">
    <property type="component" value="Unassembled WGS sequence"/>
</dbReference>
<dbReference type="Gene3D" id="3.40.50.300">
    <property type="entry name" value="P-loop containing nucleotide triphosphate hydrolases"/>
    <property type="match status" value="1"/>
</dbReference>
<dbReference type="InterPro" id="IPR014015">
    <property type="entry name" value="Helicase_SF3_DNA-vir"/>
</dbReference>
<organism evidence="6 7">
    <name type="scientific">Brucella daejeonensis</name>
    <dbReference type="NCBI Taxonomy" id="659015"/>
    <lineage>
        <taxon>Bacteria</taxon>
        <taxon>Pseudomonadati</taxon>
        <taxon>Pseudomonadota</taxon>
        <taxon>Alphaproteobacteria</taxon>
        <taxon>Hyphomicrobiales</taxon>
        <taxon>Brucellaceae</taxon>
        <taxon>Brucella/Ochrobactrum group</taxon>
        <taxon>Brucella</taxon>
    </lineage>
</organism>
<dbReference type="InterPro" id="IPR014818">
    <property type="entry name" value="Phage/plasmid_primase_P4_C"/>
</dbReference>
<accession>A0A7W9EMM2</accession>
<dbReference type="PROSITE" id="PS51206">
    <property type="entry name" value="SF3_HELICASE_1"/>
    <property type="match status" value="1"/>
</dbReference>
<keyword evidence="3" id="KW-0067">ATP-binding</keyword>
<name>A0A7W9EMM2_9HYPH</name>
<reference evidence="6 7" key="1">
    <citation type="submission" date="2020-08" db="EMBL/GenBank/DDBJ databases">
        <title>Genomic Encyclopedia of Type Strains, Phase IV (KMG-IV): sequencing the most valuable type-strain genomes for metagenomic binning, comparative biology and taxonomic classification.</title>
        <authorList>
            <person name="Goeker M."/>
        </authorList>
    </citation>
    <scope>NUCLEOTIDE SEQUENCE [LARGE SCALE GENOMIC DNA]</scope>
    <source>
        <strain evidence="6 7">DSM 26944</strain>
    </source>
</reference>
<dbReference type="EMBL" id="JACIJG010000015">
    <property type="protein sequence ID" value="MBB5703589.1"/>
    <property type="molecule type" value="Genomic_DNA"/>
</dbReference>
<sequence>MTKNSQDIPAAVRAIMAEASRQAEAADIDPRNPATDGLPDAHSPDDGEPAATTRGDRTVDREMVRACAALDHSDTDNAERLQRHFGEDMLVLAQSKARKATYAIWDGTHWDIDTGDPRSLAIAQQLGGRIAMETEFLQYTPAEEEAFKAGKEALKKQEDERSKPEKRLADAALNAKSNLAKRKKRRMDHAVTSKNRARLEAMLTCLAPHVMRSPDDFNADPLKVALLDHTLIFSRKVEEVRNPAFDDPDDNREDIPETVERKIATVKVIMGHRRGDLITQIVPVAYEKSAKCPKWDAFLKRMLPSDDVRRMVQVASGLGLVGITVQKLFFHYGFGANGKSVYMETLCRLLGDVSVTLPSESFIGEGNSGGAASPDMARLYGRRFLRVKELPEGEDLRENLVKDLTGGEDFTVRDLFQGYFDFKPIFTGHMSGNGYPRITGTDNGIWRRMVVVHWPVTLKKEEQREFEEVVSEFQPEYSGILNWLIEGVLIFLREGLVIPASVEAKTQEYRDEMDPTSAFCARCIEPDEHGEVTAKDFYQAYVDFTVDQGGKPISLTRFGLIMKKKYRREDGRAVKYHGLRLIEVPKPAHTSGSDDYEAHMR</sequence>
<dbReference type="SMART" id="SM00885">
    <property type="entry name" value="D5_N"/>
    <property type="match status" value="1"/>
</dbReference>
<dbReference type="InterPro" id="IPR051620">
    <property type="entry name" value="ORF904-like_C"/>
</dbReference>
<protein>
    <submittedName>
        <fullName evidence="6">Putative DNA primase/helicase</fullName>
    </submittedName>
</protein>
<evidence type="ECO:0000313" key="7">
    <source>
        <dbReference type="Proteomes" id="UP000555546"/>
    </source>
</evidence>
<dbReference type="InterPro" id="IPR027417">
    <property type="entry name" value="P-loop_NTPase"/>
</dbReference>
<keyword evidence="1" id="KW-0547">Nucleotide-binding</keyword>
<dbReference type="InterPro" id="IPR006500">
    <property type="entry name" value="Helicase_put_C_phage/plasmid"/>
</dbReference>
<feature type="domain" description="SF3 helicase" evidence="5">
    <location>
        <begin position="307"/>
        <end position="467"/>
    </location>
</feature>
<dbReference type="PANTHER" id="PTHR35372">
    <property type="entry name" value="ATP BINDING PROTEIN-RELATED"/>
    <property type="match status" value="1"/>
</dbReference>